<gene>
    <name evidence="7" type="ORF">AMURIS_02818</name>
</gene>
<keyword evidence="3" id="KW-0862">Zinc</keyword>
<keyword evidence="1" id="KW-0479">Metal-binding</keyword>
<dbReference type="PROSITE" id="PS50966">
    <property type="entry name" value="ZF_SWIM"/>
    <property type="match status" value="1"/>
</dbReference>
<evidence type="ECO:0000256" key="1">
    <source>
        <dbReference type="ARBA" id="ARBA00022723"/>
    </source>
</evidence>
<dbReference type="Pfam" id="PF04434">
    <property type="entry name" value="SWIM"/>
    <property type="match status" value="1"/>
</dbReference>
<dbReference type="Proteomes" id="UP000236311">
    <property type="component" value="Unassembled WGS sequence"/>
</dbReference>
<evidence type="ECO:0000256" key="2">
    <source>
        <dbReference type="ARBA" id="ARBA00022771"/>
    </source>
</evidence>
<dbReference type="InterPro" id="IPR006564">
    <property type="entry name" value="Znf_PMZ"/>
</dbReference>
<dbReference type="RefSeq" id="WP_103240153.1">
    <property type="nucleotide sequence ID" value="NZ_JANJZD010000012.1"/>
</dbReference>
<dbReference type="InterPro" id="IPR007527">
    <property type="entry name" value="Znf_SWIM"/>
</dbReference>
<evidence type="ECO:0000256" key="3">
    <source>
        <dbReference type="ARBA" id="ARBA00022833"/>
    </source>
</evidence>
<evidence type="ECO:0000256" key="4">
    <source>
        <dbReference type="PROSITE-ProRule" id="PRU00325"/>
    </source>
</evidence>
<feature type="transmembrane region" description="Helical" evidence="5">
    <location>
        <begin position="37"/>
        <end position="59"/>
    </location>
</feature>
<reference evidence="7 8" key="1">
    <citation type="submission" date="2018-01" db="EMBL/GenBank/DDBJ databases">
        <authorList>
            <person name="Gaut B.S."/>
            <person name="Morton B.R."/>
            <person name="Clegg M.T."/>
            <person name="Duvall M.R."/>
        </authorList>
    </citation>
    <scope>NUCLEOTIDE SEQUENCE [LARGE SCALE GENOMIC DNA]</scope>
    <source>
        <strain evidence="7">GP69</strain>
    </source>
</reference>
<evidence type="ECO:0000313" key="8">
    <source>
        <dbReference type="Proteomes" id="UP000236311"/>
    </source>
</evidence>
<dbReference type="OrthoDB" id="1864112at2"/>
<feature type="domain" description="SWIM-type" evidence="6">
    <location>
        <begin position="104"/>
        <end position="142"/>
    </location>
</feature>
<keyword evidence="5" id="KW-1133">Transmembrane helix</keyword>
<keyword evidence="8" id="KW-1185">Reference proteome</keyword>
<dbReference type="AlphaFoldDB" id="A0A2K4ZI05"/>
<evidence type="ECO:0000259" key="6">
    <source>
        <dbReference type="PROSITE" id="PS50966"/>
    </source>
</evidence>
<evidence type="ECO:0000256" key="5">
    <source>
        <dbReference type="SAM" id="Phobius"/>
    </source>
</evidence>
<organism evidence="7 8">
    <name type="scientific">Acetatifactor muris</name>
    <dbReference type="NCBI Taxonomy" id="879566"/>
    <lineage>
        <taxon>Bacteria</taxon>
        <taxon>Bacillati</taxon>
        <taxon>Bacillota</taxon>
        <taxon>Clostridia</taxon>
        <taxon>Lachnospirales</taxon>
        <taxon>Lachnospiraceae</taxon>
        <taxon>Acetatifactor</taxon>
    </lineage>
</organism>
<accession>A0A2K4ZI05</accession>
<dbReference type="EMBL" id="OFSM01000013">
    <property type="protein sequence ID" value="SOY30095.1"/>
    <property type="molecule type" value="Genomic_DNA"/>
</dbReference>
<protein>
    <submittedName>
        <fullName evidence="7">SWIM zinc finger protein</fullName>
    </submittedName>
</protein>
<evidence type="ECO:0000313" key="7">
    <source>
        <dbReference type="EMBL" id="SOY30095.1"/>
    </source>
</evidence>
<name>A0A2K4ZI05_9FIRM</name>
<sequence>MKYLRFFQIWKLAIFALFIVCVPGCLFTPNPYGFINAIISAIICLIIAISPILSDILYIKTPAEKLWKRWAFVEGEKAQARKERAAYGELTPTYIDTELKYGLFAGATDGKYRTTLRRCSCPDFKKRKVPCKHMYYLAAKCGVESLK</sequence>
<keyword evidence="2 4" id="KW-0863">Zinc-finger</keyword>
<keyword evidence="5" id="KW-0472">Membrane</keyword>
<keyword evidence="5" id="KW-0812">Transmembrane</keyword>
<dbReference type="GO" id="GO:0008270">
    <property type="term" value="F:zinc ion binding"/>
    <property type="evidence" value="ECO:0007669"/>
    <property type="project" value="UniProtKB-KW"/>
</dbReference>
<dbReference type="SMART" id="SM00575">
    <property type="entry name" value="ZnF_PMZ"/>
    <property type="match status" value="1"/>
</dbReference>
<proteinExistence type="predicted"/>